<proteinExistence type="predicted"/>
<feature type="chain" id="PRO_5009386181" evidence="1">
    <location>
        <begin position="27"/>
        <end position="147"/>
    </location>
</feature>
<sequence length="147" mass="15972">MAILSSLLKFVLLLSVALYQLSWVDANSIVSPTAHQTLKPGQTLTVVVKRNSTDSAVKTLAFAVGLTVYPGSLGRPFLRTVEVEKGQAKWDSQHSTYSFEVTLPAAEGFIDQFSRPYTFGVSEYYLKGTSNVPALGMSNTPVTIKPN</sequence>
<keyword evidence="4" id="KW-1185">Reference proteome</keyword>
<gene>
    <name evidence="2" type="ORF">PTTG_04158</name>
</gene>
<dbReference type="EnsemblFungi" id="PTTG_04158-t43_1">
    <property type="protein sequence ID" value="PTTG_04158-t43_1-p1"/>
    <property type="gene ID" value="PTTG_04158"/>
</dbReference>
<reference evidence="2" key="1">
    <citation type="submission" date="2009-11" db="EMBL/GenBank/DDBJ databases">
        <authorList>
            <consortium name="The Broad Institute Genome Sequencing Platform"/>
            <person name="Ward D."/>
            <person name="Feldgarden M."/>
            <person name="Earl A."/>
            <person name="Young S.K."/>
            <person name="Zeng Q."/>
            <person name="Koehrsen M."/>
            <person name="Alvarado L."/>
            <person name="Berlin A."/>
            <person name="Bochicchio J."/>
            <person name="Borenstein D."/>
            <person name="Chapman S.B."/>
            <person name="Chen Z."/>
            <person name="Engels R."/>
            <person name="Freedman E."/>
            <person name="Gellesch M."/>
            <person name="Goldberg J."/>
            <person name="Griggs A."/>
            <person name="Gujja S."/>
            <person name="Heilman E."/>
            <person name="Heiman D."/>
            <person name="Hepburn T."/>
            <person name="Howarth C."/>
            <person name="Jen D."/>
            <person name="Larson L."/>
            <person name="Lewis B."/>
            <person name="Mehta T."/>
            <person name="Park D."/>
            <person name="Pearson M."/>
            <person name="Roberts A."/>
            <person name="Saif S."/>
            <person name="Shea T."/>
            <person name="Shenoy N."/>
            <person name="Sisk P."/>
            <person name="Stolte C."/>
            <person name="Sykes S."/>
            <person name="Thomson T."/>
            <person name="Walk T."/>
            <person name="White J."/>
            <person name="Yandava C."/>
            <person name="Izard J."/>
            <person name="Baranova O.V."/>
            <person name="Blanton J.M."/>
            <person name="Tanner A.C."/>
            <person name="Dewhirst F.E."/>
            <person name="Haas B."/>
            <person name="Nusbaum C."/>
            <person name="Birren B."/>
        </authorList>
    </citation>
    <scope>NUCLEOTIDE SEQUENCE [LARGE SCALE GENOMIC DNA]</scope>
    <source>
        <strain evidence="2">1-1 BBBD Race 1</strain>
    </source>
</reference>
<evidence type="ECO:0000313" key="2">
    <source>
        <dbReference type="EMBL" id="OAV95639.1"/>
    </source>
</evidence>
<feature type="signal peptide" evidence="1">
    <location>
        <begin position="1"/>
        <end position="26"/>
    </location>
</feature>
<dbReference type="AlphaFoldDB" id="A0A0C4ETM9"/>
<evidence type="ECO:0000256" key="1">
    <source>
        <dbReference type="SAM" id="SignalP"/>
    </source>
</evidence>
<dbReference type="InterPro" id="IPR045469">
    <property type="entry name" value="Nis1"/>
</dbReference>
<dbReference type="VEuPathDB" id="FungiDB:PTTG_04158"/>
<dbReference type="EMBL" id="ADAS02000027">
    <property type="protein sequence ID" value="OAV95639.1"/>
    <property type="molecule type" value="Genomic_DNA"/>
</dbReference>
<protein>
    <submittedName>
        <fullName evidence="2 3">Uncharacterized protein</fullName>
    </submittedName>
</protein>
<evidence type="ECO:0000313" key="3">
    <source>
        <dbReference type="EnsemblFungi" id="PTTG_04158-t43_1-p1"/>
    </source>
</evidence>
<dbReference type="OMA" id="QAKWDSQ"/>
<keyword evidence="1" id="KW-0732">Signal</keyword>
<evidence type="ECO:0000313" key="4">
    <source>
        <dbReference type="Proteomes" id="UP000005240"/>
    </source>
</evidence>
<name>A0A0C4ETM9_PUCT1</name>
<organism evidence="2">
    <name type="scientific">Puccinia triticina (isolate 1-1 / race 1 (BBBD))</name>
    <name type="common">Brown leaf rust fungus</name>
    <dbReference type="NCBI Taxonomy" id="630390"/>
    <lineage>
        <taxon>Eukaryota</taxon>
        <taxon>Fungi</taxon>
        <taxon>Dikarya</taxon>
        <taxon>Basidiomycota</taxon>
        <taxon>Pucciniomycotina</taxon>
        <taxon>Pucciniomycetes</taxon>
        <taxon>Pucciniales</taxon>
        <taxon>Pucciniaceae</taxon>
        <taxon>Puccinia</taxon>
    </lineage>
</organism>
<reference evidence="3 4" key="3">
    <citation type="journal article" date="2017" name="G3 (Bethesda)">
        <title>Comparative analysis highlights variable genome content of wheat rusts and divergence of the mating loci.</title>
        <authorList>
            <person name="Cuomo C.A."/>
            <person name="Bakkeren G."/>
            <person name="Khalil H.B."/>
            <person name="Panwar V."/>
            <person name="Joly D."/>
            <person name="Linning R."/>
            <person name="Sakthikumar S."/>
            <person name="Song X."/>
            <person name="Adiconis X."/>
            <person name="Fan L."/>
            <person name="Goldberg J.M."/>
            <person name="Levin J.Z."/>
            <person name="Young S."/>
            <person name="Zeng Q."/>
            <person name="Anikster Y."/>
            <person name="Bruce M."/>
            <person name="Wang M."/>
            <person name="Yin C."/>
            <person name="McCallum B."/>
            <person name="Szabo L.J."/>
            <person name="Hulbert S."/>
            <person name="Chen X."/>
            <person name="Fellers J.P."/>
        </authorList>
    </citation>
    <scope>NUCLEOTIDE SEQUENCE</scope>
    <source>
        <strain evidence="4">Isolate 1-1 / race 1 (BBBD)</strain>
        <strain evidence="3">isolate 1-1 / race 1 (BBBD)</strain>
    </source>
</reference>
<accession>A0A0C4ETM9</accession>
<dbReference type="Proteomes" id="UP000005240">
    <property type="component" value="Unassembled WGS sequence"/>
</dbReference>
<dbReference type="Pfam" id="PF19271">
    <property type="entry name" value="Nis1"/>
    <property type="match status" value="1"/>
</dbReference>
<reference evidence="2" key="2">
    <citation type="submission" date="2016-05" db="EMBL/GenBank/DDBJ databases">
        <title>Comparative analysis highlights variable genome content of wheat rusts and divergence of the mating loci.</title>
        <authorList>
            <person name="Cuomo C.A."/>
            <person name="Bakkeren G."/>
            <person name="Szabo L."/>
            <person name="Khalil H."/>
            <person name="Joly D."/>
            <person name="Goldberg J."/>
            <person name="Young S."/>
            <person name="Zeng Q."/>
            <person name="Fellers J."/>
        </authorList>
    </citation>
    <scope>NUCLEOTIDE SEQUENCE [LARGE SCALE GENOMIC DNA]</scope>
    <source>
        <strain evidence="2">1-1 BBBD Race 1</strain>
    </source>
</reference>
<dbReference type="OrthoDB" id="2499306at2759"/>
<reference evidence="3" key="4">
    <citation type="submission" date="2025-05" db="UniProtKB">
        <authorList>
            <consortium name="EnsemblFungi"/>
        </authorList>
    </citation>
    <scope>IDENTIFICATION</scope>
    <source>
        <strain evidence="3">isolate 1-1 / race 1 (BBBD)</strain>
    </source>
</reference>